<dbReference type="OrthoDB" id="5569911at2759"/>
<keyword evidence="4" id="KW-1185">Reference proteome</keyword>
<name>A0A367JGS1_RHIST</name>
<dbReference type="InterPro" id="IPR056703">
    <property type="entry name" value="DUF7801"/>
</dbReference>
<evidence type="ECO:0000259" key="2">
    <source>
        <dbReference type="Pfam" id="PF25078"/>
    </source>
</evidence>
<feature type="coiled-coil region" evidence="1">
    <location>
        <begin position="128"/>
        <end position="176"/>
    </location>
</feature>
<dbReference type="EMBL" id="PJQM01003392">
    <property type="protein sequence ID" value="RCH89134.1"/>
    <property type="molecule type" value="Genomic_DNA"/>
</dbReference>
<organism evidence="3 4">
    <name type="scientific">Rhizopus stolonifer</name>
    <name type="common">Rhizopus nigricans</name>
    <dbReference type="NCBI Taxonomy" id="4846"/>
    <lineage>
        <taxon>Eukaryota</taxon>
        <taxon>Fungi</taxon>
        <taxon>Fungi incertae sedis</taxon>
        <taxon>Mucoromycota</taxon>
        <taxon>Mucoromycotina</taxon>
        <taxon>Mucoromycetes</taxon>
        <taxon>Mucorales</taxon>
        <taxon>Mucorineae</taxon>
        <taxon>Rhizopodaceae</taxon>
        <taxon>Rhizopus</taxon>
    </lineage>
</organism>
<evidence type="ECO:0000256" key="1">
    <source>
        <dbReference type="SAM" id="Coils"/>
    </source>
</evidence>
<sequence>MTSLFDTDYNTAFLNREYAQIKEQWLQEQARSQDLERQLVNKKDEWQDELNRLQASDRQLKMECADLVQRNSQLETKIKEMTSCEMDEFIRELESKNEKEKTIQRLQTTLKRTHQVYMTREADFLFKLASSEKEMQKTLKEYDRLTRNITDFNSERRRLEEAMDDLRKERDDLEQKWLNQKIGGINDEEQMDILRKDFRQLQQKYYLDMLQETATRRQLEKELRDVKAEVEIKRWERVHAAVQTHFDPQLIVNY</sequence>
<reference evidence="3 4" key="1">
    <citation type="journal article" date="2018" name="G3 (Bethesda)">
        <title>Phylogenetic and Phylogenomic Definition of Rhizopus Species.</title>
        <authorList>
            <person name="Gryganskyi A.P."/>
            <person name="Golan J."/>
            <person name="Dolatabadi S."/>
            <person name="Mondo S."/>
            <person name="Robb S."/>
            <person name="Idnurm A."/>
            <person name="Muszewska A."/>
            <person name="Steczkiewicz K."/>
            <person name="Masonjones S."/>
            <person name="Liao H.L."/>
            <person name="Gajdeczka M.T."/>
            <person name="Anike F."/>
            <person name="Vuek A."/>
            <person name="Anishchenko I.M."/>
            <person name="Voigt K."/>
            <person name="de Hoog G.S."/>
            <person name="Smith M.E."/>
            <person name="Heitman J."/>
            <person name="Vilgalys R."/>
            <person name="Stajich J.E."/>
        </authorList>
    </citation>
    <scope>NUCLEOTIDE SEQUENCE [LARGE SCALE GENOMIC DNA]</scope>
    <source>
        <strain evidence="3 4">LSU 92-RS-03</strain>
    </source>
</reference>
<feature type="domain" description="DUF7801" evidence="2">
    <location>
        <begin position="90"/>
        <end position="182"/>
    </location>
</feature>
<evidence type="ECO:0000313" key="4">
    <source>
        <dbReference type="Proteomes" id="UP000253551"/>
    </source>
</evidence>
<protein>
    <recommendedName>
        <fullName evidence="2">DUF7801 domain-containing protein</fullName>
    </recommendedName>
</protein>
<dbReference type="Proteomes" id="UP000253551">
    <property type="component" value="Unassembled WGS sequence"/>
</dbReference>
<comment type="caution">
    <text evidence="3">The sequence shown here is derived from an EMBL/GenBank/DDBJ whole genome shotgun (WGS) entry which is preliminary data.</text>
</comment>
<feature type="coiled-coil region" evidence="1">
    <location>
        <begin position="209"/>
        <end position="236"/>
    </location>
</feature>
<dbReference type="AlphaFoldDB" id="A0A367JGS1"/>
<proteinExistence type="predicted"/>
<dbReference type="STRING" id="4846.A0A367JGS1"/>
<gene>
    <name evidence="3" type="ORF">CU098_009962</name>
</gene>
<evidence type="ECO:0000313" key="3">
    <source>
        <dbReference type="EMBL" id="RCH89134.1"/>
    </source>
</evidence>
<keyword evidence="1" id="KW-0175">Coiled coil</keyword>
<dbReference type="Pfam" id="PF25078">
    <property type="entry name" value="DUF7801"/>
    <property type="match status" value="1"/>
</dbReference>
<accession>A0A367JGS1</accession>
<feature type="coiled-coil region" evidence="1">
    <location>
        <begin position="36"/>
        <end position="63"/>
    </location>
</feature>